<feature type="non-terminal residue" evidence="2">
    <location>
        <position position="131"/>
    </location>
</feature>
<evidence type="ECO:0000256" key="1">
    <source>
        <dbReference type="SAM" id="MobiDB-lite"/>
    </source>
</evidence>
<dbReference type="STRING" id="62708.A0A420HFY9"/>
<keyword evidence="3" id="KW-1185">Reference proteome</keyword>
<dbReference type="EMBL" id="MCBQ01019611">
    <property type="protein sequence ID" value="RKF56341.1"/>
    <property type="molecule type" value="Genomic_DNA"/>
</dbReference>
<organism evidence="2 3">
    <name type="scientific">Golovinomyces cichoracearum</name>
    <dbReference type="NCBI Taxonomy" id="62708"/>
    <lineage>
        <taxon>Eukaryota</taxon>
        <taxon>Fungi</taxon>
        <taxon>Dikarya</taxon>
        <taxon>Ascomycota</taxon>
        <taxon>Pezizomycotina</taxon>
        <taxon>Leotiomycetes</taxon>
        <taxon>Erysiphales</taxon>
        <taxon>Erysiphaceae</taxon>
        <taxon>Golovinomyces</taxon>
    </lineage>
</organism>
<dbReference type="AlphaFoldDB" id="A0A420HFY9"/>
<dbReference type="Proteomes" id="UP000283383">
    <property type="component" value="Unassembled WGS sequence"/>
</dbReference>
<comment type="caution">
    <text evidence="2">The sequence shown here is derived from an EMBL/GenBank/DDBJ whole genome shotgun (WGS) entry which is preliminary data.</text>
</comment>
<accession>A0A420HFY9</accession>
<feature type="compositionally biased region" description="Basic and acidic residues" evidence="1">
    <location>
        <begin position="1"/>
        <end position="14"/>
    </location>
</feature>
<sequence>MTRPYWKKDKDLQPLKRGRGRPKGSRNKVHLIDNYDPDNFEGQFVQGNKSENNNNFDTQILNDNDITSLHSMTFVSHKEQADRQLSLKLRREGKITAPGAPYEESDIIELEGLRNQEVMEFVTYDPNKHMG</sequence>
<proteinExistence type="predicted"/>
<name>A0A420HFY9_9PEZI</name>
<evidence type="ECO:0000313" key="2">
    <source>
        <dbReference type="EMBL" id="RKF56341.1"/>
    </source>
</evidence>
<feature type="compositionally biased region" description="Basic residues" evidence="1">
    <location>
        <begin position="16"/>
        <end position="29"/>
    </location>
</feature>
<evidence type="ECO:0000313" key="3">
    <source>
        <dbReference type="Proteomes" id="UP000283383"/>
    </source>
</evidence>
<reference evidence="2 3" key="1">
    <citation type="journal article" date="2018" name="BMC Genomics">
        <title>Comparative genome analyses reveal sequence features reflecting distinct modes of host-adaptation between dicot and monocot powdery mildew.</title>
        <authorList>
            <person name="Wu Y."/>
            <person name="Ma X."/>
            <person name="Pan Z."/>
            <person name="Kale S.D."/>
            <person name="Song Y."/>
            <person name="King H."/>
            <person name="Zhang Q."/>
            <person name="Presley C."/>
            <person name="Deng X."/>
            <person name="Wei C.I."/>
            <person name="Xiao S."/>
        </authorList>
    </citation>
    <scope>NUCLEOTIDE SEQUENCE [LARGE SCALE GENOMIC DNA]</scope>
    <source>
        <strain evidence="2">UMSG3</strain>
    </source>
</reference>
<feature type="region of interest" description="Disordered" evidence="1">
    <location>
        <begin position="1"/>
        <end position="33"/>
    </location>
</feature>
<protein>
    <submittedName>
        <fullName evidence="2">Integrase and RNaseH domain-containing protein</fullName>
    </submittedName>
</protein>
<gene>
    <name evidence="2" type="ORF">GcM3_196050</name>
</gene>